<proteinExistence type="predicted"/>
<evidence type="ECO:0000313" key="2">
    <source>
        <dbReference type="Proteomes" id="UP000499080"/>
    </source>
</evidence>
<reference evidence="1 2" key="1">
    <citation type="journal article" date="2019" name="Sci. Rep.">
        <title>Orb-weaving spider Araneus ventricosus genome elucidates the spidroin gene catalogue.</title>
        <authorList>
            <person name="Kono N."/>
            <person name="Nakamura H."/>
            <person name="Ohtoshi R."/>
            <person name="Moran D.A.P."/>
            <person name="Shinohara A."/>
            <person name="Yoshida Y."/>
            <person name="Fujiwara M."/>
            <person name="Mori M."/>
            <person name="Tomita M."/>
            <person name="Arakawa K."/>
        </authorList>
    </citation>
    <scope>NUCLEOTIDE SEQUENCE [LARGE SCALE GENOMIC DNA]</scope>
</reference>
<dbReference type="EMBL" id="BGPR01027239">
    <property type="protein sequence ID" value="GBN97590.1"/>
    <property type="molecule type" value="Genomic_DNA"/>
</dbReference>
<protein>
    <submittedName>
        <fullName evidence="1">Uncharacterized protein</fullName>
    </submittedName>
</protein>
<name>A0A4Y2TC84_ARAVE</name>
<comment type="caution">
    <text evidence="1">The sequence shown here is derived from an EMBL/GenBank/DDBJ whole genome shotgun (WGS) entry which is preliminary data.</text>
</comment>
<keyword evidence="2" id="KW-1185">Reference proteome</keyword>
<accession>A0A4Y2TC84</accession>
<gene>
    <name evidence="1" type="ORF">AVEN_249382_1</name>
</gene>
<dbReference type="AlphaFoldDB" id="A0A4Y2TC84"/>
<evidence type="ECO:0000313" key="1">
    <source>
        <dbReference type="EMBL" id="GBN97590.1"/>
    </source>
</evidence>
<dbReference type="Proteomes" id="UP000499080">
    <property type="component" value="Unassembled WGS sequence"/>
</dbReference>
<sequence length="101" mass="11406">MIVVRTAIPKLREVSPASASSFRQEVLPVIGVEVNQPHTIIIPTREARTRLLFLEASPPFTRCLPVGLVLVILTSRFDATRELFWNGPHNFEPRVDNEDDT</sequence>
<organism evidence="1 2">
    <name type="scientific">Araneus ventricosus</name>
    <name type="common">Orbweaver spider</name>
    <name type="synonym">Epeira ventricosa</name>
    <dbReference type="NCBI Taxonomy" id="182803"/>
    <lineage>
        <taxon>Eukaryota</taxon>
        <taxon>Metazoa</taxon>
        <taxon>Ecdysozoa</taxon>
        <taxon>Arthropoda</taxon>
        <taxon>Chelicerata</taxon>
        <taxon>Arachnida</taxon>
        <taxon>Araneae</taxon>
        <taxon>Araneomorphae</taxon>
        <taxon>Entelegynae</taxon>
        <taxon>Araneoidea</taxon>
        <taxon>Araneidae</taxon>
        <taxon>Araneus</taxon>
    </lineage>
</organism>